<protein>
    <submittedName>
        <fullName evidence="1">Uncharacterized protein</fullName>
    </submittedName>
</protein>
<dbReference type="Proteomes" id="UP000294914">
    <property type="component" value="Unassembled WGS sequence"/>
</dbReference>
<organism evidence="1 2">
    <name type="scientific">Thiohalophilus thiocyanatoxydans</name>
    <dbReference type="NCBI Taxonomy" id="381308"/>
    <lineage>
        <taxon>Bacteria</taxon>
        <taxon>Pseudomonadati</taxon>
        <taxon>Pseudomonadota</taxon>
        <taxon>Gammaproteobacteria</taxon>
        <taxon>Thiohalomonadales</taxon>
        <taxon>Thiohalophilaceae</taxon>
        <taxon>Thiohalophilus</taxon>
    </lineage>
</organism>
<sequence length="120" mass="13405">MISRWVVGVILLFAVLLFMLPKSDEETLSRIASASMLKCTQNFRERVARQVLSKGVVDVKFNNKCSDLIGSLVLDEQGRMIITGKSYSLRMTLSAVVEGEKIRWRCRGEPAAAVTKLCKP</sequence>
<name>A0A4R8ISY2_9GAMM</name>
<evidence type="ECO:0000313" key="1">
    <source>
        <dbReference type="EMBL" id="TDY04152.1"/>
    </source>
</evidence>
<dbReference type="AlphaFoldDB" id="A0A4R8ISY2"/>
<reference evidence="1 2" key="1">
    <citation type="submission" date="2019-03" db="EMBL/GenBank/DDBJ databases">
        <title>Genomic Encyclopedia of Type Strains, Phase IV (KMG-IV): sequencing the most valuable type-strain genomes for metagenomic binning, comparative biology and taxonomic classification.</title>
        <authorList>
            <person name="Goeker M."/>
        </authorList>
    </citation>
    <scope>NUCLEOTIDE SEQUENCE [LARGE SCALE GENOMIC DNA]</scope>
    <source>
        <strain evidence="1 2">DSM 16326</strain>
    </source>
</reference>
<accession>A0A4R8ISY2</accession>
<proteinExistence type="predicted"/>
<keyword evidence="2" id="KW-1185">Reference proteome</keyword>
<dbReference type="RefSeq" id="WP_134080808.1">
    <property type="nucleotide sequence ID" value="NZ_SOQX01000001.1"/>
</dbReference>
<comment type="caution">
    <text evidence="1">The sequence shown here is derived from an EMBL/GenBank/DDBJ whole genome shotgun (WGS) entry which is preliminary data.</text>
</comment>
<gene>
    <name evidence="1" type="ORF">EDC23_0524</name>
</gene>
<dbReference type="OrthoDB" id="198456at2"/>
<evidence type="ECO:0000313" key="2">
    <source>
        <dbReference type="Proteomes" id="UP000294914"/>
    </source>
</evidence>
<dbReference type="EMBL" id="SOQX01000001">
    <property type="protein sequence ID" value="TDY04152.1"/>
    <property type="molecule type" value="Genomic_DNA"/>
</dbReference>